<dbReference type="RefSeq" id="WP_084067438.1">
    <property type="nucleotide sequence ID" value="NZ_FWXY01000004.1"/>
</dbReference>
<dbReference type="GO" id="GO:0005524">
    <property type="term" value="F:ATP binding"/>
    <property type="evidence" value="ECO:0007669"/>
    <property type="project" value="UniProtKB-KW"/>
</dbReference>
<dbReference type="PROSITE" id="PS50893">
    <property type="entry name" value="ABC_TRANSPORTER_2"/>
    <property type="match status" value="1"/>
</dbReference>
<comment type="similarity">
    <text evidence="4">Belongs to the ABC transporter superfamily. Macrolide exporter (TC 3.A.1.122) family.</text>
</comment>
<dbReference type="InterPro" id="IPR003593">
    <property type="entry name" value="AAA+_ATPase"/>
</dbReference>
<dbReference type="InterPro" id="IPR017911">
    <property type="entry name" value="MacB-like_ATP-bd"/>
</dbReference>
<dbReference type="CDD" id="cd03255">
    <property type="entry name" value="ABC_MJ0796_LolCDE_FtsE"/>
    <property type="match status" value="1"/>
</dbReference>
<reference evidence="6 7" key="1">
    <citation type="submission" date="2017-04" db="EMBL/GenBank/DDBJ databases">
        <authorList>
            <person name="Afonso C.L."/>
            <person name="Miller P.J."/>
            <person name="Scott M.A."/>
            <person name="Spackman E."/>
            <person name="Goraichik I."/>
            <person name="Dimitrov K.M."/>
            <person name="Suarez D.L."/>
            <person name="Swayne D.E."/>
        </authorList>
    </citation>
    <scope>NUCLEOTIDE SEQUENCE [LARGE SCALE GENOMIC DNA]</scope>
    <source>
        <strain evidence="6 7">DSM 3385</strain>
    </source>
</reference>
<dbReference type="STRING" id="1121400.SAMN02746065_10463"/>
<dbReference type="EMBL" id="FWXY01000004">
    <property type="protein sequence ID" value="SMC55157.1"/>
    <property type="molecule type" value="Genomic_DNA"/>
</dbReference>
<keyword evidence="7" id="KW-1185">Reference proteome</keyword>
<dbReference type="GO" id="GO:0005886">
    <property type="term" value="C:plasma membrane"/>
    <property type="evidence" value="ECO:0007669"/>
    <property type="project" value="TreeGrafter"/>
</dbReference>
<evidence type="ECO:0000256" key="2">
    <source>
        <dbReference type="ARBA" id="ARBA00022741"/>
    </source>
</evidence>
<dbReference type="FunFam" id="3.40.50.300:FF:000032">
    <property type="entry name" value="Export ABC transporter ATP-binding protein"/>
    <property type="match status" value="1"/>
</dbReference>
<dbReference type="GO" id="GO:0022857">
    <property type="term" value="F:transmembrane transporter activity"/>
    <property type="evidence" value="ECO:0007669"/>
    <property type="project" value="TreeGrafter"/>
</dbReference>
<keyword evidence="3 6" id="KW-0067">ATP-binding</keyword>
<evidence type="ECO:0000313" key="7">
    <source>
        <dbReference type="Proteomes" id="UP000192418"/>
    </source>
</evidence>
<dbReference type="GO" id="GO:0016887">
    <property type="term" value="F:ATP hydrolysis activity"/>
    <property type="evidence" value="ECO:0007669"/>
    <property type="project" value="InterPro"/>
</dbReference>
<dbReference type="Gene3D" id="3.40.50.300">
    <property type="entry name" value="P-loop containing nucleotide triphosphate hydrolases"/>
    <property type="match status" value="1"/>
</dbReference>
<dbReference type="InterPro" id="IPR027417">
    <property type="entry name" value="P-loop_NTPase"/>
</dbReference>
<name>A0A1W2A389_9BACT</name>
<dbReference type="AlphaFoldDB" id="A0A1W2A389"/>
<proteinExistence type="inferred from homology"/>
<feature type="domain" description="ABC transporter" evidence="5">
    <location>
        <begin position="6"/>
        <end position="235"/>
    </location>
</feature>
<dbReference type="PANTHER" id="PTHR24220">
    <property type="entry name" value="IMPORT ATP-BINDING PROTEIN"/>
    <property type="match status" value="1"/>
</dbReference>
<accession>A0A1W2A389</accession>
<sequence length="236" mass="26192">MSNIIINAQSLKKTYKTGMVEVNALNGVDFQVRQKEFTAVAGPSGSGKTTLLNLISGLDTPTSGTVQLNQKEISSMSGAELGDFRRDHIGFIFQSYNLIPVLTVTENIEYIMLLQGIKKNERHRRVKKILSEVGLEGTGNRKPIELSGGQQQRVAIARAIVSRPNIILADEPTANLDSKTGRELLQIMQTLNQKLGITFVFSTHDHMIMSHARRLVWIHDGQIEKDEVREQPCQGG</sequence>
<dbReference type="PROSITE" id="PS00211">
    <property type="entry name" value="ABC_TRANSPORTER_1"/>
    <property type="match status" value="1"/>
</dbReference>
<organism evidence="6 7">
    <name type="scientific">Desulfocicer vacuolatum DSM 3385</name>
    <dbReference type="NCBI Taxonomy" id="1121400"/>
    <lineage>
        <taxon>Bacteria</taxon>
        <taxon>Pseudomonadati</taxon>
        <taxon>Thermodesulfobacteriota</taxon>
        <taxon>Desulfobacteria</taxon>
        <taxon>Desulfobacterales</taxon>
        <taxon>Desulfobacteraceae</taxon>
        <taxon>Desulfocicer</taxon>
    </lineage>
</organism>
<protein>
    <submittedName>
        <fullName evidence="6">Putative ABC transport system ATP-binding protein</fullName>
    </submittedName>
</protein>
<dbReference type="InterPro" id="IPR015854">
    <property type="entry name" value="ABC_transpr_LolD-like"/>
</dbReference>
<keyword evidence="2" id="KW-0547">Nucleotide-binding</keyword>
<evidence type="ECO:0000256" key="4">
    <source>
        <dbReference type="ARBA" id="ARBA00038388"/>
    </source>
</evidence>
<dbReference type="GO" id="GO:0098796">
    <property type="term" value="C:membrane protein complex"/>
    <property type="evidence" value="ECO:0007669"/>
    <property type="project" value="UniProtKB-ARBA"/>
</dbReference>
<dbReference type="OrthoDB" id="9809450at2"/>
<dbReference type="InterPro" id="IPR003439">
    <property type="entry name" value="ABC_transporter-like_ATP-bd"/>
</dbReference>
<dbReference type="SMART" id="SM00382">
    <property type="entry name" value="AAA"/>
    <property type="match status" value="1"/>
</dbReference>
<dbReference type="InterPro" id="IPR017871">
    <property type="entry name" value="ABC_transporter-like_CS"/>
</dbReference>
<dbReference type="Proteomes" id="UP000192418">
    <property type="component" value="Unassembled WGS sequence"/>
</dbReference>
<evidence type="ECO:0000256" key="3">
    <source>
        <dbReference type="ARBA" id="ARBA00022840"/>
    </source>
</evidence>
<dbReference type="Pfam" id="PF00005">
    <property type="entry name" value="ABC_tran"/>
    <property type="match status" value="1"/>
</dbReference>
<evidence type="ECO:0000259" key="5">
    <source>
        <dbReference type="PROSITE" id="PS50893"/>
    </source>
</evidence>
<keyword evidence="1" id="KW-0813">Transport</keyword>
<evidence type="ECO:0000313" key="6">
    <source>
        <dbReference type="EMBL" id="SMC55157.1"/>
    </source>
</evidence>
<gene>
    <name evidence="6" type="ORF">SAMN02746065_10463</name>
</gene>
<evidence type="ECO:0000256" key="1">
    <source>
        <dbReference type="ARBA" id="ARBA00022448"/>
    </source>
</evidence>
<dbReference type="SUPFAM" id="SSF52540">
    <property type="entry name" value="P-loop containing nucleoside triphosphate hydrolases"/>
    <property type="match status" value="1"/>
</dbReference>